<reference evidence="1 2" key="1">
    <citation type="submission" date="2016-01" db="EMBL/GenBank/DDBJ databases">
        <title>Complete genome and mega plasmid sequence of Sphingomonas panacis DCY99 elicits systemic resistance in rice to Xanthomonas oryzae.</title>
        <authorList>
            <person name="Kim Y.J."/>
            <person name="Yang D.C."/>
            <person name="Sing P."/>
        </authorList>
    </citation>
    <scope>NUCLEOTIDE SEQUENCE [LARGE SCALE GENOMIC DNA]</scope>
    <source>
        <strain evidence="1 2">DCY99</strain>
    </source>
</reference>
<evidence type="ECO:0000313" key="1">
    <source>
        <dbReference type="EMBL" id="AOH85113.1"/>
    </source>
</evidence>
<protein>
    <submittedName>
        <fullName evidence="1">Uncharacterized protein</fullName>
    </submittedName>
</protein>
<dbReference type="EMBL" id="CP014168">
    <property type="protein sequence ID" value="AOH85113.1"/>
    <property type="molecule type" value="Genomic_DNA"/>
</dbReference>
<dbReference type="Proteomes" id="UP000094256">
    <property type="component" value="Chromosome"/>
</dbReference>
<dbReference type="KEGG" id="span:AWL63_15260"/>
<accession>A0A1B3ZCF3</accession>
<sequence>MVAVLDCMVFAAAFTAAVWVFAFTLVPALPRIVALLRGEVEVVASDQVFVVSDRRVRARVQSAQRLRPASFREAA</sequence>
<dbReference type="AlphaFoldDB" id="A0A1B3ZCF3"/>
<gene>
    <name evidence="1" type="ORF">AWL63_15260</name>
</gene>
<organism evidence="1 2">
    <name type="scientific">Sphingomonas panacis</name>
    <dbReference type="NCBI Taxonomy" id="1560345"/>
    <lineage>
        <taxon>Bacteria</taxon>
        <taxon>Pseudomonadati</taxon>
        <taxon>Pseudomonadota</taxon>
        <taxon>Alphaproteobacteria</taxon>
        <taxon>Sphingomonadales</taxon>
        <taxon>Sphingomonadaceae</taxon>
        <taxon>Sphingomonas</taxon>
    </lineage>
</organism>
<name>A0A1B3ZCF3_9SPHN</name>
<proteinExistence type="predicted"/>
<keyword evidence="2" id="KW-1185">Reference proteome</keyword>
<evidence type="ECO:0000313" key="2">
    <source>
        <dbReference type="Proteomes" id="UP000094256"/>
    </source>
</evidence>